<evidence type="ECO:0000313" key="4">
    <source>
        <dbReference type="EMBL" id="GAI11400.1"/>
    </source>
</evidence>
<name>X1M9M1_9ZZZZ</name>
<reference evidence="4" key="1">
    <citation type="journal article" date="2014" name="Front. Microbiol.">
        <title>High frequency of phylogenetically diverse reductive dehalogenase-homologous genes in deep subseafloor sedimentary metagenomes.</title>
        <authorList>
            <person name="Kawai M."/>
            <person name="Futagami T."/>
            <person name="Toyoda A."/>
            <person name="Takaki Y."/>
            <person name="Nishi S."/>
            <person name="Hori S."/>
            <person name="Arai W."/>
            <person name="Tsubouchi T."/>
            <person name="Morono Y."/>
            <person name="Uchiyama I."/>
            <person name="Ito T."/>
            <person name="Fujiyama A."/>
            <person name="Inagaki F."/>
            <person name="Takami H."/>
        </authorList>
    </citation>
    <scope>NUCLEOTIDE SEQUENCE</scope>
    <source>
        <strain evidence="4">Expedition CK06-06</strain>
    </source>
</reference>
<dbReference type="InterPro" id="IPR008928">
    <property type="entry name" value="6-hairpin_glycosidase_sf"/>
</dbReference>
<dbReference type="InterPro" id="IPR052047">
    <property type="entry name" value="GH94_Enzymes"/>
</dbReference>
<proteinExistence type="predicted"/>
<dbReference type="SUPFAM" id="SSF48208">
    <property type="entry name" value="Six-hairpin glycosidases"/>
    <property type="match status" value="1"/>
</dbReference>
<keyword evidence="1" id="KW-0328">Glycosyltransferase</keyword>
<dbReference type="Pfam" id="PF17167">
    <property type="entry name" value="Glyco_hydro_94"/>
    <property type="match status" value="1"/>
</dbReference>
<keyword evidence="2" id="KW-0808">Transferase</keyword>
<dbReference type="Gene3D" id="1.50.10.10">
    <property type="match status" value="1"/>
</dbReference>
<gene>
    <name evidence="4" type="ORF">S06H3_22084</name>
</gene>
<accession>X1M9M1</accession>
<evidence type="ECO:0000256" key="1">
    <source>
        <dbReference type="ARBA" id="ARBA00022676"/>
    </source>
</evidence>
<dbReference type="AlphaFoldDB" id="X1M9M1"/>
<evidence type="ECO:0000256" key="2">
    <source>
        <dbReference type="ARBA" id="ARBA00022679"/>
    </source>
</evidence>
<dbReference type="InterPro" id="IPR033432">
    <property type="entry name" value="GH94_catalytic"/>
</dbReference>
<dbReference type="EMBL" id="BARV01011723">
    <property type="protein sequence ID" value="GAI11400.1"/>
    <property type="molecule type" value="Genomic_DNA"/>
</dbReference>
<dbReference type="PANTHER" id="PTHR37469:SF3">
    <property type="entry name" value="PUTATIVE-RELATED"/>
    <property type="match status" value="1"/>
</dbReference>
<dbReference type="InterPro" id="IPR012341">
    <property type="entry name" value="6hp_glycosidase-like_sf"/>
</dbReference>
<evidence type="ECO:0000259" key="3">
    <source>
        <dbReference type="Pfam" id="PF17167"/>
    </source>
</evidence>
<sequence length="78" mass="9184">MSILEVDAELDAIKKFWSNVVNTIRVKTPDHYFDRLVNVWLKYQLYTTNYWSRSPSFYHEGTGGRGYRDSCQDAESIT</sequence>
<feature type="non-terminal residue" evidence="4">
    <location>
        <position position="78"/>
    </location>
</feature>
<dbReference type="GO" id="GO:0005975">
    <property type="term" value="P:carbohydrate metabolic process"/>
    <property type="evidence" value="ECO:0007669"/>
    <property type="project" value="InterPro"/>
</dbReference>
<comment type="caution">
    <text evidence="4">The sequence shown here is derived from an EMBL/GenBank/DDBJ whole genome shotgun (WGS) entry which is preliminary data.</text>
</comment>
<organism evidence="4">
    <name type="scientific">marine sediment metagenome</name>
    <dbReference type="NCBI Taxonomy" id="412755"/>
    <lineage>
        <taxon>unclassified sequences</taxon>
        <taxon>metagenomes</taxon>
        <taxon>ecological metagenomes</taxon>
    </lineage>
</organism>
<protein>
    <recommendedName>
        <fullName evidence="3">Glycosyl hydrolase 94 catalytic domain-containing protein</fullName>
    </recommendedName>
</protein>
<feature type="domain" description="Glycosyl hydrolase 94 catalytic" evidence="3">
    <location>
        <begin position="16"/>
        <end position="77"/>
    </location>
</feature>
<dbReference type="GO" id="GO:0016757">
    <property type="term" value="F:glycosyltransferase activity"/>
    <property type="evidence" value="ECO:0007669"/>
    <property type="project" value="UniProtKB-KW"/>
</dbReference>
<dbReference type="PANTHER" id="PTHR37469">
    <property type="entry name" value="CELLOBIONIC ACID PHOSPHORYLASE-RELATED"/>
    <property type="match status" value="1"/>
</dbReference>